<comment type="similarity">
    <text evidence="3">Belongs to the ABC transporter superfamily. ABCB family. Heavy Metal importer (TC 3.A.1.210) subfamily.</text>
</comment>
<dbReference type="Proteomes" id="UP000193067">
    <property type="component" value="Unassembled WGS sequence"/>
</dbReference>
<evidence type="ECO:0000256" key="2">
    <source>
        <dbReference type="ARBA" id="ARBA00022840"/>
    </source>
</evidence>
<dbReference type="GO" id="GO:0016887">
    <property type="term" value="F:ATP hydrolysis activity"/>
    <property type="evidence" value="ECO:0007669"/>
    <property type="project" value="InterPro"/>
</dbReference>
<evidence type="ECO:0000256" key="3">
    <source>
        <dbReference type="ARBA" id="ARBA00024363"/>
    </source>
</evidence>
<sequence length="715" mass="79134">MRSSLFSAAVLPDTFATYFSGLLHICGIVIFPRHSRKRVDSHSEDIYALWLSSRENSGDAGGLLPPGGQRAFSCHNAALACELSKRCALDILGHLWQVHPYRIALMVALDLLRGVLPAFRGYSHAIIIDEVQRSVLSGHFAVEHFMRHAFMELLRMAGETAMDGLASSNENVVHASARFFVEHAQLEYRLRADIPTLSDTAVRDLLQEADIFVRSFNGFSSFGLFSPLDFMRIVSLVSELLSHLWILSSLTFGATPLPVILVSVILSALPSMLSWARSPPRSWDSHTGRLEARLSAKQDAMRHLAHSDAFRPEVMLFNLGPWILRTWARARKAMLGLERRHENSDRDVFSKMISQLYLSGAFSAFEHVPVLLVLNSSTTSLGAFTMYRNALQSLFMTSGTLVHTLRMAFQSIFLMGAFSAAKELRPRLEPRAEHAVPFQPSKQGMAISIRNVSFTYPGSDTPSLRNVTLMVGAGETVAIVGCNGSGKTTLSKVLLRILDFDDGDILVNDVDIRRYRPQDYHSRATAVFQGFSKFSTSVQGNVGVGYIPDMRNINSVQAALDLAGADHLVRSLPDGMQTTLDGDGSYHTSCEGFSAGGSLPRKPHGLSGGEWQRIAISRAFMRARRPEVQLLVFDEPTSSLDAHAQKQFHDTVEQISRDSDGNRTKTVIFITHRLSTARRADKIAMMESGTITEFGTHEQLLALDGRYAAMYHASM</sequence>
<keyword evidence="4" id="KW-1133">Transmembrane helix</keyword>
<keyword evidence="2" id="KW-0067">ATP-binding</keyword>
<keyword evidence="7" id="KW-1185">Reference proteome</keyword>
<dbReference type="InterPro" id="IPR039421">
    <property type="entry name" value="Type_1_exporter"/>
</dbReference>
<evidence type="ECO:0000256" key="1">
    <source>
        <dbReference type="ARBA" id="ARBA00022741"/>
    </source>
</evidence>
<dbReference type="InterPro" id="IPR003439">
    <property type="entry name" value="ABC_transporter-like_ATP-bd"/>
</dbReference>
<gene>
    <name evidence="6" type="ORF">PYCCODRAFT_1444040</name>
</gene>
<dbReference type="InterPro" id="IPR003593">
    <property type="entry name" value="AAA+_ATPase"/>
</dbReference>
<dbReference type="InterPro" id="IPR027417">
    <property type="entry name" value="P-loop_NTPase"/>
</dbReference>
<dbReference type="SUPFAM" id="SSF52540">
    <property type="entry name" value="P-loop containing nucleoside triphosphate hydrolases"/>
    <property type="match status" value="1"/>
</dbReference>
<keyword evidence="1" id="KW-0547">Nucleotide-binding</keyword>
<proteinExistence type="inferred from homology"/>
<dbReference type="GO" id="GO:0005524">
    <property type="term" value="F:ATP binding"/>
    <property type="evidence" value="ECO:0007669"/>
    <property type="project" value="UniProtKB-KW"/>
</dbReference>
<dbReference type="SMART" id="SM00382">
    <property type="entry name" value="AAA"/>
    <property type="match status" value="1"/>
</dbReference>
<dbReference type="EMBL" id="KZ084097">
    <property type="protein sequence ID" value="OSD04330.1"/>
    <property type="molecule type" value="Genomic_DNA"/>
</dbReference>
<evidence type="ECO:0000313" key="6">
    <source>
        <dbReference type="EMBL" id="OSD04330.1"/>
    </source>
</evidence>
<name>A0A1Y2IT56_TRAC3</name>
<keyword evidence="6" id="KW-0378">Hydrolase</keyword>
<protein>
    <submittedName>
        <fullName evidence="6">p-loop containing nucleoside triphosphate hydrolase protein</fullName>
    </submittedName>
</protein>
<dbReference type="PANTHER" id="PTHR24221:SF654">
    <property type="entry name" value="ATP-BINDING CASSETTE SUB-FAMILY B MEMBER 6"/>
    <property type="match status" value="1"/>
</dbReference>
<dbReference type="AlphaFoldDB" id="A0A1Y2IT56"/>
<evidence type="ECO:0000313" key="7">
    <source>
        <dbReference type="Proteomes" id="UP000193067"/>
    </source>
</evidence>
<keyword evidence="4" id="KW-0812">Transmembrane</keyword>
<dbReference type="PANTHER" id="PTHR24221">
    <property type="entry name" value="ATP-BINDING CASSETTE SUB-FAMILY B"/>
    <property type="match status" value="1"/>
</dbReference>
<dbReference type="GO" id="GO:0034040">
    <property type="term" value="F:ATPase-coupled lipid transmembrane transporter activity"/>
    <property type="evidence" value="ECO:0007669"/>
    <property type="project" value="TreeGrafter"/>
</dbReference>
<dbReference type="Pfam" id="PF00005">
    <property type="entry name" value="ABC_tran"/>
    <property type="match status" value="1"/>
</dbReference>
<keyword evidence="4" id="KW-0472">Membrane</keyword>
<dbReference type="STRING" id="1353009.A0A1Y2IT56"/>
<accession>A0A1Y2IT56</accession>
<evidence type="ECO:0000256" key="4">
    <source>
        <dbReference type="SAM" id="Phobius"/>
    </source>
</evidence>
<evidence type="ECO:0000259" key="5">
    <source>
        <dbReference type="PROSITE" id="PS50893"/>
    </source>
</evidence>
<feature type="transmembrane region" description="Helical" evidence="4">
    <location>
        <begin position="230"/>
        <end position="251"/>
    </location>
</feature>
<reference evidence="6 7" key="1">
    <citation type="journal article" date="2015" name="Biotechnol. Biofuels">
        <title>Enhanced degradation of softwood versus hardwood by the white-rot fungus Pycnoporus coccineus.</title>
        <authorList>
            <person name="Couturier M."/>
            <person name="Navarro D."/>
            <person name="Chevret D."/>
            <person name="Henrissat B."/>
            <person name="Piumi F."/>
            <person name="Ruiz-Duenas F.J."/>
            <person name="Martinez A.T."/>
            <person name="Grigoriev I.V."/>
            <person name="Riley R."/>
            <person name="Lipzen A."/>
            <person name="Berrin J.G."/>
            <person name="Master E.R."/>
            <person name="Rosso M.N."/>
        </authorList>
    </citation>
    <scope>NUCLEOTIDE SEQUENCE [LARGE SCALE GENOMIC DNA]</scope>
    <source>
        <strain evidence="6 7">BRFM310</strain>
    </source>
</reference>
<dbReference type="Gene3D" id="3.40.50.300">
    <property type="entry name" value="P-loop containing nucleotide triphosphate hydrolases"/>
    <property type="match status" value="1"/>
</dbReference>
<feature type="domain" description="ABC transporter" evidence="5">
    <location>
        <begin position="447"/>
        <end position="713"/>
    </location>
</feature>
<dbReference type="OrthoDB" id="6500128at2759"/>
<dbReference type="PROSITE" id="PS00211">
    <property type="entry name" value="ABC_TRANSPORTER_1"/>
    <property type="match status" value="1"/>
</dbReference>
<dbReference type="InterPro" id="IPR017871">
    <property type="entry name" value="ABC_transporter-like_CS"/>
</dbReference>
<organism evidence="6 7">
    <name type="scientific">Trametes coccinea (strain BRFM310)</name>
    <name type="common">Pycnoporus coccineus</name>
    <dbReference type="NCBI Taxonomy" id="1353009"/>
    <lineage>
        <taxon>Eukaryota</taxon>
        <taxon>Fungi</taxon>
        <taxon>Dikarya</taxon>
        <taxon>Basidiomycota</taxon>
        <taxon>Agaricomycotina</taxon>
        <taxon>Agaricomycetes</taxon>
        <taxon>Polyporales</taxon>
        <taxon>Polyporaceae</taxon>
        <taxon>Trametes</taxon>
    </lineage>
</organism>
<dbReference type="PROSITE" id="PS50893">
    <property type="entry name" value="ABC_TRANSPORTER_2"/>
    <property type="match status" value="1"/>
</dbReference>
<feature type="transmembrane region" description="Helical" evidence="4">
    <location>
        <begin position="15"/>
        <end position="32"/>
    </location>
</feature>